<comment type="caution">
    <text evidence="1">The sequence shown here is derived from an EMBL/GenBank/DDBJ whole genome shotgun (WGS) entry which is preliminary data.</text>
</comment>
<dbReference type="AlphaFoldDB" id="A0A3N0EBY4"/>
<dbReference type="PANTHER" id="PTHR36849">
    <property type="entry name" value="CYTOPLASMIC PROTEIN-RELATED"/>
    <property type="match status" value="1"/>
</dbReference>
<evidence type="ECO:0000313" key="2">
    <source>
        <dbReference type="Proteomes" id="UP000269198"/>
    </source>
</evidence>
<keyword evidence="2" id="KW-1185">Reference proteome</keyword>
<protein>
    <submittedName>
        <fullName evidence="1">DUF488 family protein</fullName>
    </submittedName>
</protein>
<dbReference type="InterPro" id="IPR052552">
    <property type="entry name" value="YeaO-like"/>
</dbReference>
<dbReference type="RefSeq" id="WP_123200999.1">
    <property type="nucleotide sequence ID" value="NZ_RJMB01000007.1"/>
</dbReference>
<accession>A0A3N0EBY4</accession>
<dbReference type="Proteomes" id="UP000269198">
    <property type="component" value="Unassembled WGS sequence"/>
</dbReference>
<evidence type="ECO:0000313" key="1">
    <source>
        <dbReference type="EMBL" id="RNL85343.1"/>
    </source>
</evidence>
<dbReference type="EMBL" id="RJMB01000007">
    <property type="protein sequence ID" value="RNL85343.1"/>
    <property type="molecule type" value="Genomic_DNA"/>
</dbReference>
<gene>
    <name evidence="1" type="ORF">EFW17_09020</name>
</gene>
<name>A0A3N0EBY4_9ACTN</name>
<sequence>MARDNSDPGKGVVDIRRVYDAVPERPEPGRVFLVDRVWPRGIAKGSLDHDEWLRDVAPSPELRRWFGHDPERWEEFRERYRAELDARPETLRPLLDAAREHPVTLLYAARDTEHNHARVLRDYLVEALSRER</sequence>
<reference evidence="1 2" key="1">
    <citation type="submission" date="2018-11" db="EMBL/GenBank/DDBJ databases">
        <title>The genome draft of YIM 96095.</title>
        <authorList>
            <person name="Tang S.-K."/>
            <person name="Chunyu W.-X."/>
            <person name="Feng Y.-Z."/>
        </authorList>
    </citation>
    <scope>NUCLEOTIDE SEQUENCE [LARGE SCALE GENOMIC DNA]</scope>
    <source>
        <strain evidence="1 2">YIM 96095</strain>
    </source>
</reference>
<organism evidence="1 2">
    <name type="scientific">Halostreptopolyspora alba</name>
    <dbReference type="NCBI Taxonomy" id="2487137"/>
    <lineage>
        <taxon>Bacteria</taxon>
        <taxon>Bacillati</taxon>
        <taxon>Actinomycetota</taxon>
        <taxon>Actinomycetes</taxon>
        <taxon>Streptosporangiales</taxon>
        <taxon>Nocardiopsidaceae</taxon>
        <taxon>Halostreptopolyspora</taxon>
    </lineage>
</organism>
<dbReference type="OrthoDB" id="9790745at2"/>
<proteinExistence type="predicted"/>
<dbReference type="PANTHER" id="PTHR36849:SF1">
    <property type="entry name" value="CYTOPLASMIC PROTEIN"/>
    <property type="match status" value="1"/>
</dbReference>
<dbReference type="Pfam" id="PF22752">
    <property type="entry name" value="DUF488-N3i"/>
    <property type="match status" value="1"/>
</dbReference>